<gene>
    <name evidence="2" type="ORF">GCM10012275_33600</name>
</gene>
<organism evidence="2 3">
    <name type="scientific">Longimycelium tulufanense</name>
    <dbReference type="NCBI Taxonomy" id="907463"/>
    <lineage>
        <taxon>Bacteria</taxon>
        <taxon>Bacillati</taxon>
        <taxon>Actinomycetota</taxon>
        <taxon>Actinomycetes</taxon>
        <taxon>Pseudonocardiales</taxon>
        <taxon>Pseudonocardiaceae</taxon>
        <taxon>Longimycelium</taxon>
    </lineage>
</organism>
<evidence type="ECO:0008006" key="4">
    <source>
        <dbReference type="Google" id="ProtNLM"/>
    </source>
</evidence>
<dbReference type="EMBL" id="BMMK01000015">
    <property type="protein sequence ID" value="GGM59779.1"/>
    <property type="molecule type" value="Genomic_DNA"/>
</dbReference>
<name>A0A8J3CCP2_9PSEU</name>
<dbReference type="InterPro" id="IPR001544">
    <property type="entry name" value="Aminotrans_IV"/>
</dbReference>
<dbReference type="GO" id="GO:0003824">
    <property type="term" value="F:catalytic activity"/>
    <property type="evidence" value="ECO:0007669"/>
    <property type="project" value="InterPro"/>
</dbReference>
<dbReference type="Proteomes" id="UP000637578">
    <property type="component" value="Unassembled WGS sequence"/>
</dbReference>
<dbReference type="InterPro" id="IPR036038">
    <property type="entry name" value="Aminotransferase-like"/>
</dbReference>
<evidence type="ECO:0000313" key="2">
    <source>
        <dbReference type="EMBL" id="GGM59779.1"/>
    </source>
</evidence>
<dbReference type="AlphaFoldDB" id="A0A8J3CCP2"/>
<reference evidence="2" key="1">
    <citation type="journal article" date="2014" name="Int. J. Syst. Evol. Microbiol.">
        <title>Complete genome sequence of Corynebacterium casei LMG S-19264T (=DSM 44701T), isolated from a smear-ripened cheese.</title>
        <authorList>
            <consortium name="US DOE Joint Genome Institute (JGI-PGF)"/>
            <person name="Walter F."/>
            <person name="Albersmeier A."/>
            <person name="Kalinowski J."/>
            <person name="Ruckert C."/>
        </authorList>
    </citation>
    <scope>NUCLEOTIDE SEQUENCE</scope>
    <source>
        <strain evidence="2">CGMCC 4.5737</strain>
    </source>
</reference>
<dbReference type="Pfam" id="PF01063">
    <property type="entry name" value="Aminotran_4"/>
    <property type="match status" value="1"/>
</dbReference>
<feature type="region of interest" description="Disordered" evidence="1">
    <location>
        <begin position="1"/>
        <end position="22"/>
    </location>
</feature>
<accession>A0A8J3CCP2</accession>
<reference evidence="2" key="2">
    <citation type="submission" date="2020-09" db="EMBL/GenBank/DDBJ databases">
        <authorList>
            <person name="Sun Q."/>
            <person name="Zhou Y."/>
        </authorList>
    </citation>
    <scope>NUCLEOTIDE SEQUENCE</scope>
    <source>
        <strain evidence="2">CGMCC 4.5737</strain>
    </source>
</reference>
<dbReference type="RefSeq" id="WP_229686451.1">
    <property type="nucleotide sequence ID" value="NZ_BMMK01000015.1"/>
</dbReference>
<protein>
    <recommendedName>
        <fullName evidence="4">Aminotransferase class IV</fullName>
    </recommendedName>
</protein>
<comment type="caution">
    <text evidence="2">The sequence shown here is derived from an EMBL/GenBank/DDBJ whole genome shotgun (WGS) entry which is preliminary data.</text>
</comment>
<dbReference type="InterPro" id="IPR043132">
    <property type="entry name" value="BCAT-like_C"/>
</dbReference>
<proteinExistence type="predicted"/>
<dbReference type="Gene3D" id="3.20.10.10">
    <property type="entry name" value="D-amino Acid Aminotransferase, subunit A, domain 2"/>
    <property type="match status" value="1"/>
</dbReference>
<sequence length="258" mass="28149">MTEQLLAWHPRTGLAPDTDPEPPRLLAADSWLVCDGTARGLGRHRDRFLAGCAAAGADVDEVAEFWPATLAQLPRHGAWFPRVELVAGSPYPRLRLRPAPRRTDRARVWATAPPDPRHAPRRKGPDLEALAALRAAAAELDAQEALLTCPDGLVLEAANASLLWWEGDVLCVPDPELPVLPGVTTTLLQEEAVRRGIDVRPRRCRLAELAGREVWVANALHGIRPVVEWVGAAVPVGTPARAAGWRRWWESCAEPLPG</sequence>
<keyword evidence="3" id="KW-1185">Reference proteome</keyword>
<evidence type="ECO:0000313" key="3">
    <source>
        <dbReference type="Proteomes" id="UP000637578"/>
    </source>
</evidence>
<evidence type="ECO:0000256" key="1">
    <source>
        <dbReference type="SAM" id="MobiDB-lite"/>
    </source>
</evidence>
<dbReference type="SUPFAM" id="SSF56752">
    <property type="entry name" value="D-aminoacid aminotransferase-like PLP-dependent enzymes"/>
    <property type="match status" value="1"/>
</dbReference>